<name>A0ABS1NPC5_9ACTN</name>
<gene>
    <name evidence="2" type="ORF">JK363_34690</name>
</gene>
<feature type="domain" description="VOC" evidence="1">
    <location>
        <begin position="1"/>
        <end position="112"/>
    </location>
</feature>
<comment type="caution">
    <text evidence="2">The sequence shown here is derived from an EMBL/GenBank/DDBJ whole genome shotgun (WGS) entry which is preliminary data.</text>
</comment>
<evidence type="ECO:0000313" key="2">
    <source>
        <dbReference type="EMBL" id="MBL1101710.1"/>
    </source>
</evidence>
<dbReference type="RefSeq" id="WP_201881447.1">
    <property type="nucleotide sequence ID" value="NZ_JAERRF010000032.1"/>
</dbReference>
<organism evidence="2 3">
    <name type="scientific">Streptomyces coffeae</name>
    <dbReference type="NCBI Taxonomy" id="621382"/>
    <lineage>
        <taxon>Bacteria</taxon>
        <taxon>Bacillati</taxon>
        <taxon>Actinomycetota</taxon>
        <taxon>Actinomycetes</taxon>
        <taxon>Kitasatosporales</taxon>
        <taxon>Streptomycetaceae</taxon>
        <taxon>Streptomyces</taxon>
    </lineage>
</organism>
<proteinExistence type="predicted"/>
<dbReference type="SUPFAM" id="SSF54593">
    <property type="entry name" value="Glyoxalase/Bleomycin resistance protein/Dihydroxybiphenyl dioxygenase"/>
    <property type="match status" value="1"/>
</dbReference>
<dbReference type="Pfam" id="PF00903">
    <property type="entry name" value="Glyoxalase"/>
    <property type="match status" value="1"/>
</dbReference>
<dbReference type="Gene3D" id="3.10.180.10">
    <property type="entry name" value="2,3-Dihydroxybiphenyl 1,2-Dioxygenase, domain 1"/>
    <property type="match status" value="1"/>
</dbReference>
<dbReference type="EMBL" id="JAERRF010000032">
    <property type="protein sequence ID" value="MBL1101710.1"/>
    <property type="molecule type" value="Genomic_DNA"/>
</dbReference>
<dbReference type="PROSITE" id="PS51819">
    <property type="entry name" value="VOC"/>
    <property type="match status" value="1"/>
</dbReference>
<evidence type="ECO:0000313" key="3">
    <source>
        <dbReference type="Proteomes" id="UP000634229"/>
    </source>
</evidence>
<reference evidence="2 3" key="1">
    <citation type="submission" date="2021-01" db="EMBL/GenBank/DDBJ databases">
        <title>WGS of actinomycetes isolated from Thailand.</title>
        <authorList>
            <person name="Thawai C."/>
        </authorList>
    </citation>
    <scope>NUCLEOTIDE SEQUENCE [LARGE SCALE GENOMIC DNA]</scope>
    <source>
        <strain evidence="2 3">CA1R205</strain>
    </source>
</reference>
<keyword evidence="3" id="KW-1185">Reference proteome</keyword>
<dbReference type="Proteomes" id="UP000634229">
    <property type="component" value="Unassembled WGS sequence"/>
</dbReference>
<evidence type="ECO:0000259" key="1">
    <source>
        <dbReference type="PROSITE" id="PS51819"/>
    </source>
</evidence>
<protein>
    <submittedName>
        <fullName evidence="2">VOC family protein</fullName>
    </submittedName>
</protein>
<dbReference type="InterPro" id="IPR029068">
    <property type="entry name" value="Glyas_Bleomycin-R_OHBP_Dase"/>
</dbReference>
<dbReference type="InterPro" id="IPR037523">
    <property type="entry name" value="VOC_core"/>
</dbReference>
<sequence>MLTVLPIRYVADVEASRHFYAGLGLDVRQEPGAAVWVRLTAAAGAVGIHDAAVSKGRPPGTAELGFTTDEPLEEVALRLERTGYAYDLVDEDFGRSIRVTDPDGVVVQIQQIDPETVGRSAAAVTGESG</sequence>
<accession>A0ABS1NPC5</accession>
<dbReference type="InterPro" id="IPR004360">
    <property type="entry name" value="Glyas_Fos-R_dOase_dom"/>
</dbReference>